<protein>
    <submittedName>
        <fullName evidence="3">Secreted protein</fullName>
    </submittedName>
</protein>
<gene>
    <name evidence="1" type="ORF">TASK_LOCUS3468</name>
</gene>
<accession>A0A0R3W175</accession>
<dbReference type="EMBL" id="UYRS01018300">
    <property type="protein sequence ID" value="VDK31865.1"/>
    <property type="molecule type" value="Genomic_DNA"/>
</dbReference>
<evidence type="ECO:0000313" key="2">
    <source>
        <dbReference type="Proteomes" id="UP000282613"/>
    </source>
</evidence>
<keyword evidence="2" id="KW-1185">Reference proteome</keyword>
<sequence>MLGGACFVQVTVDLFFGGRGRSHLLPPSPCGRCGGRVAHFFGNGGQGFVQQWVVLYLLDRRRVGNGCISFLPTEVGMGMHVWWPYLGSTVWDWSDFMRHKLIGVGSPSAACS</sequence>
<reference evidence="3" key="1">
    <citation type="submission" date="2017-02" db="UniProtKB">
        <authorList>
            <consortium name="WormBaseParasite"/>
        </authorList>
    </citation>
    <scope>IDENTIFICATION</scope>
</reference>
<evidence type="ECO:0000313" key="1">
    <source>
        <dbReference type="EMBL" id="VDK31865.1"/>
    </source>
</evidence>
<dbReference type="WBParaSite" id="TASK_0000346701-mRNA-1">
    <property type="protein sequence ID" value="TASK_0000346701-mRNA-1"/>
    <property type="gene ID" value="TASK_0000346701"/>
</dbReference>
<dbReference type="Proteomes" id="UP000282613">
    <property type="component" value="Unassembled WGS sequence"/>
</dbReference>
<name>A0A0R3W175_TAEAS</name>
<organism evidence="3">
    <name type="scientific">Taenia asiatica</name>
    <name type="common">Asian tapeworm</name>
    <dbReference type="NCBI Taxonomy" id="60517"/>
    <lineage>
        <taxon>Eukaryota</taxon>
        <taxon>Metazoa</taxon>
        <taxon>Spiralia</taxon>
        <taxon>Lophotrochozoa</taxon>
        <taxon>Platyhelminthes</taxon>
        <taxon>Cestoda</taxon>
        <taxon>Eucestoda</taxon>
        <taxon>Cyclophyllidea</taxon>
        <taxon>Taeniidae</taxon>
        <taxon>Taenia</taxon>
    </lineage>
</organism>
<reference evidence="1 2" key="2">
    <citation type="submission" date="2018-11" db="EMBL/GenBank/DDBJ databases">
        <authorList>
            <consortium name="Pathogen Informatics"/>
        </authorList>
    </citation>
    <scope>NUCLEOTIDE SEQUENCE [LARGE SCALE GENOMIC DNA]</scope>
</reference>
<evidence type="ECO:0000313" key="3">
    <source>
        <dbReference type="WBParaSite" id="TASK_0000346701-mRNA-1"/>
    </source>
</evidence>
<proteinExistence type="predicted"/>
<dbReference type="AlphaFoldDB" id="A0A0R3W175"/>